<dbReference type="EMBL" id="JASJQH010010638">
    <property type="protein sequence ID" value="KAK9670809.1"/>
    <property type="molecule type" value="Genomic_DNA"/>
</dbReference>
<organism evidence="1 2">
    <name type="scientific">Basidiobolus ranarum</name>
    <dbReference type="NCBI Taxonomy" id="34480"/>
    <lineage>
        <taxon>Eukaryota</taxon>
        <taxon>Fungi</taxon>
        <taxon>Fungi incertae sedis</taxon>
        <taxon>Zoopagomycota</taxon>
        <taxon>Entomophthoromycotina</taxon>
        <taxon>Basidiobolomycetes</taxon>
        <taxon>Basidiobolales</taxon>
        <taxon>Basidiobolaceae</taxon>
        <taxon>Basidiobolus</taxon>
    </lineage>
</organism>
<name>A0ABR2VLJ2_9FUNG</name>
<dbReference type="Proteomes" id="UP001479436">
    <property type="component" value="Unassembled WGS sequence"/>
</dbReference>
<evidence type="ECO:0000313" key="2">
    <source>
        <dbReference type="Proteomes" id="UP001479436"/>
    </source>
</evidence>
<keyword evidence="2" id="KW-1185">Reference proteome</keyword>
<evidence type="ECO:0000313" key="1">
    <source>
        <dbReference type="EMBL" id="KAK9670809.1"/>
    </source>
</evidence>
<protein>
    <submittedName>
        <fullName evidence="1">Uncharacterized protein</fullName>
    </submittedName>
</protein>
<feature type="non-terminal residue" evidence="1">
    <location>
        <position position="51"/>
    </location>
</feature>
<sequence>MLNGDTKSMDMDQKNEIRRMGTGKNVTIQNIKVTVDSSYWLYSIIVVTDWL</sequence>
<accession>A0ABR2VLJ2</accession>
<comment type="caution">
    <text evidence="1">The sequence shown here is derived from an EMBL/GenBank/DDBJ whole genome shotgun (WGS) entry which is preliminary data.</text>
</comment>
<gene>
    <name evidence="1" type="ORF">K7432_017430</name>
</gene>
<proteinExistence type="predicted"/>
<reference evidence="1 2" key="1">
    <citation type="submission" date="2023-04" db="EMBL/GenBank/DDBJ databases">
        <title>Genome of Basidiobolus ranarum AG-B5.</title>
        <authorList>
            <person name="Stajich J.E."/>
            <person name="Carter-House D."/>
            <person name="Gryganskyi A."/>
        </authorList>
    </citation>
    <scope>NUCLEOTIDE SEQUENCE [LARGE SCALE GENOMIC DNA]</scope>
    <source>
        <strain evidence="1 2">AG-B5</strain>
    </source>
</reference>